<accession>A0AAF0ZL74</accession>
<gene>
    <name evidence="1" type="ORF">MTR67_034324</name>
</gene>
<keyword evidence="2" id="KW-1185">Reference proteome</keyword>
<dbReference type="PANTHER" id="PTHR46148">
    <property type="entry name" value="CHROMO DOMAIN-CONTAINING PROTEIN"/>
    <property type="match status" value="1"/>
</dbReference>
<name>A0AAF0ZL74_SOLVR</name>
<dbReference type="PANTHER" id="PTHR46148:SF57">
    <property type="entry name" value="OS12G0499874 PROTEIN"/>
    <property type="match status" value="1"/>
</dbReference>
<reference evidence="1" key="1">
    <citation type="submission" date="2023-08" db="EMBL/GenBank/DDBJ databases">
        <title>A de novo genome assembly of Solanum verrucosum Schlechtendal, a Mexican diploid species geographically isolated from the other diploid A-genome species in potato relatives.</title>
        <authorList>
            <person name="Hosaka K."/>
        </authorList>
    </citation>
    <scope>NUCLEOTIDE SEQUENCE</scope>
    <source>
        <tissue evidence="1">Young leaves</tissue>
    </source>
</reference>
<dbReference type="Proteomes" id="UP001234989">
    <property type="component" value="Chromosome 8"/>
</dbReference>
<evidence type="ECO:0000313" key="2">
    <source>
        <dbReference type="Proteomes" id="UP001234989"/>
    </source>
</evidence>
<protein>
    <submittedName>
        <fullName evidence="1">Uncharacterized protein</fullName>
    </submittedName>
</protein>
<dbReference type="AlphaFoldDB" id="A0AAF0ZL74"/>
<evidence type="ECO:0000313" key="1">
    <source>
        <dbReference type="EMBL" id="WMV40939.1"/>
    </source>
</evidence>
<sequence length="122" mass="14122">MAQSRHKSYVDVRRRELEFAIDYWVYMKISPMKGVMRFELASVHLVFHVSLLKKFIGALTSIVPLESVGVKSLSYEEVLVDILDCQFPLSQVSKLQVSIERIQARISTLGMWNFINGYPFIH</sequence>
<dbReference type="EMBL" id="CP133619">
    <property type="protein sequence ID" value="WMV40939.1"/>
    <property type="molecule type" value="Genomic_DNA"/>
</dbReference>
<organism evidence="1 2">
    <name type="scientific">Solanum verrucosum</name>
    <dbReference type="NCBI Taxonomy" id="315347"/>
    <lineage>
        <taxon>Eukaryota</taxon>
        <taxon>Viridiplantae</taxon>
        <taxon>Streptophyta</taxon>
        <taxon>Embryophyta</taxon>
        <taxon>Tracheophyta</taxon>
        <taxon>Spermatophyta</taxon>
        <taxon>Magnoliopsida</taxon>
        <taxon>eudicotyledons</taxon>
        <taxon>Gunneridae</taxon>
        <taxon>Pentapetalae</taxon>
        <taxon>asterids</taxon>
        <taxon>lamiids</taxon>
        <taxon>Solanales</taxon>
        <taxon>Solanaceae</taxon>
        <taxon>Solanoideae</taxon>
        <taxon>Solaneae</taxon>
        <taxon>Solanum</taxon>
    </lineage>
</organism>
<proteinExistence type="predicted"/>